<reference evidence="3" key="1">
    <citation type="submission" date="2018-04" db="EMBL/GenBank/DDBJ databases">
        <authorList>
            <person name="Cornet L."/>
        </authorList>
    </citation>
    <scope>NUCLEOTIDE SEQUENCE [LARGE SCALE GENOMIC DNA]</scope>
</reference>
<name>A0A2W4TR91_9CYAN</name>
<reference evidence="2 3" key="2">
    <citation type="submission" date="2018-06" db="EMBL/GenBank/DDBJ databases">
        <title>Metagenomic assembly of (sub)arctic Cyanobacteria and their associated microbiome from non-axenic cultures.</title>
        <authorList>
            <person name="Baurain D."/>
        </authorList>
    </citation>
    <scope>NUCLEOTIDE SEQUENCE [LARGE SCALE GENOMIC DNA]</scope>
    <source>
        <strain evidence="2">ULC129bin1</strain>
    </source>
</reference>
<dbReference type="InterPro" id="IPR001119">
    <property type="entry name" value="SLH_dom"/>
</dbReference>
<dbReference type="EMBL" id="QBMC01000248">
    <property type="protein sequence ID" value="PZO09527.1"/>
    <property type="molecule type" value="Genomic_DNA"/>
</dbReference>
<dbReference type="PROSITE" id="PS51272">
    <property type="entry name" value="SLH"/>
    <property type="match status" value="2"/>
</dbReference>
<dbReference type="InterPro" id="IPR051465">
    <property type="entry name" value="Cell_Envelope_Struct_Comp"/>
</dbReference>
<proteinExistence type="predicted"/>
<gene>
    <name evidence="2" type="ORF">DCF25_21540</name>
</gene>
<organism evidence="2 3">
    <name type="scientific">Leptolyngbya foveolarum</name>
    <dbReference type="NCBI Taxonomy" id="47253"/>
    <lineage>
        <taxon>Bacteria</taxon>
        <taxon>Bacillati</taxon>
        <taxon>Cyanobacteriota</taxon>
        <taxon>Cyanophyceae</taxon>
        <taxon>Leptolyngbyales</taxon>
        <taxon>Leptolyngbyaceae</taxon>
        <taxon>Leptolyngbya group</taxon>
        <taxon>Leptolyngbya</taxon>
    </lineage>
</organism>
<dbReference type="AlphaFoldDB" id="A0A2W4TR91"/>
<feature type="domain" description="SLH" evidence="1">
    <location>
        <begin position="55"/>
        <end position="115"/>
    </location>
</feature>
<comment type="caution">
    <text evidence="2">The sequence shown here is derived from an EMBL/GenBank/DDBJ whole genome shotgun (WGS) entry which is preliminary data.</text>
</comment>
<evidence type="ECO:0000313" key="2">
    <source>
        <dbReference type="EMBL" id="PZO09527.1"/>
    </source>
</evidence>
<sequence>MHLPKPLCLNVSSLTPAEALRKRKGHLSWSGYAVAIALFAPFSVSLPSQAQDIPLYSSQFTDTQTHWANVCIEGLGAEGLMKGYPDGSFKPDGTITRAEFAAVMIKAFPDALKVRKTPNFSDVGAGFWGRSAIATAYQIGFLSGYPDNTFKPNQAITRAQAMVVIANAQQLSPGEMTTEKVIPACSSTLRTPQRFLIMPKA</sequence>
<evidence type="ECO:0000259" key="1">
    <source>
        <dbReference type="PROSITE" id="PS51272"/>
    </source>
</evidence>
<feature type="domain" description="SLH" evidence="1">
    <location>
        <begin position="116"/>
        <end position="179"/>
    </location>
</feature>
<dbReference type="PANTHER" id="PTHR43308:SF5">
    <property type="entry name" value="S-LAYER PROTEIN _ PEPTIDOGLYCAN ENDO-BETA-N-ACETYLGLUCOSAMINIDASE"/>
    <property type="match status" value="1"/>
</dbReference>
<accession>A0A2W4TR91</accession>
<protein>
    <recommendedName>
        <fullName evidence="1">SLH domain-containing protein</fullName>
    </recommendedName>
</protein>
<dbReference type="Proteomes" id="UP000249354">
    <property type="component" value="Unassembled WGS sequence"/>
</dbReference>
<dbReference type="PANTHER" id="PTHR43308">
    <property type="entry name" value="OUTER MEMBRANE PROTEIN ALPHA-RELATED"/>
    <property type="match status" value="1"/>
</dbReference>
<dbReference type="Pfam" id="PF00395">
    <property type="entry name" value="SLH"/>
    <property type="match status" value="2"/>
</dbReference>
<evidence type="ECO:0000313" key="3">
    <source>
        <dbReference type="Proteomes" id="UP000249354"/>
    </source>
</evidence>